<accession>A0ACB0L867</accession>
<dbReference type="Proteomes" id="UP001177021">
    <property type="component" value="Unassembled WGS sequence"/>
</dbReference>
<dbReference type="EMBL" id="CASHSV030000513">
    <property type="protein sequence ID" value="CAJ2665614.1"/>
    <property type="molecule type" value="Genomic_DNA"/>
</dbReference>
<name>A0ACB0L867_TRIPR</name>
<evidence type="ECO:0000313" key="1">
    <source>
        <dbReference type="EMBL" id="CAJ2665614.1"/>
    </source>
</evidence>
<reference evidence="1" key="1">
    <citation type="submission" date="2023-10" db="EMBL/GenBank/DDBJ databases">
        <authorList>
            <person name="Rodriguez Cubillos JULIANA M."/>
            <person name="De Vega J."/>
        </authorList>
    </citation>
    <scope>NUCLEOTIDE SEQUENCE</scope>
</reference>
<sequence length="288" mass="31954">MGKKNTPKSVSGFQNHVTLREEATGKIKTRPITNTKSHLRIENLKKIAVWTATGPHIPSLAAFFGNHLATVSEAAGVPPDSSLIICQRCETVLHPSFNSTVRIENNRSKVRHRHKKFGSITQNNVVYKCHFCSHQNLKKGTPKGHLRKICLTKGKSSLESTPDTKPVVHESSKLEKHVVSKDKAGEIHGFASKVVVKKDVANLNGMETPPRTSTPNLLEGKKRRRNSSTSKNAIETPSVSARVEVANTQSTVSKRRKKLWTSLKEIAQSKVSFWLGYTKIYHLGSHGF</sequence>
<organism evidence="1 2">
    <name type="scientific">Trifolium pratense</name>
    <name type="common">Red clover</name>
    <dbReference type="NCBI Taxonomy" id="57577"/>
    <lineage>
        <taxon>Eukaryota</taxon>
        <taxon>Viridiplantae</taxon>
        <taxon>Streptophyta</taxon>
        <taxon>Embryophyta</taxon>
        <taxon>Tracheophyta</taxon>
        <taxon>Spermatophyta</taxon>
        <taxon>Magnoliopsida</taxon>
        <taxon>eudicotyledons</taxon>
        <taxon>Gunneridae</taxon>
        <taxon>Pentapetalae</taxon>
        <taxon>rosids</taxon>
        <taxon>fabids</taxon>
        <taxon>Fabales</taxon>
        <taxon>Fabaceae</taxon>
        <taxon>Papilionoideae</taxon>
        <taxon>50 kb inversion clade</taxon>
        <taxon>NPAAA clade</taxon>
        <taxon>Hologalegina</taxon>
        <taxon>IRL clade</taxon>
        <taxon>Trifolieae</taxon>
        <taxon>Trifolium</taxon>
    </lineage>
</organism>
<protein>
    <submittedName>
        <fullName evidence="1">Uncharacterized protein</fullName>
    </submittedName>
</protein>
<keyword evidence="2" id="KW-1185">Reference proteome</keyword>
<evidence type="ECO:0000313" key="2">
    <source>
        <dbReference type="Proteomes" id="UP001177021"/>
    </source>
</evidence>
<gene>
    <name evidence="1" type="ORF">MILVUS5_LOCUS30554</name>
</gene>
<comment type="caution">
    <text evidence="1">The sequence shown here is derived from an EMBL/GenBank/DDBJ whole genome shotgun (WGS) entry which is preliminary data.</text>
</comment>
<proteinExistence type="predicted"/>